<dbReference type="Proteomes" id="UP001632038">
    <property type="component" value="Unassembled WGS sequence"/>
</dbReference>
<name>A0ABD3CGH0_9LAMI</name>
<organism evidence="1 2">
    <name type="scientific">Castilleja foliolosa</name>
    <dbReference type="NCBI Taxonomy" id="1961234"/>
    <lineage>
        <taxon>Eukaryota</taxon>
        <taxon>Viridiplantae</taxon>
        <taxon>Streptophyta</taxon>
        <taxon>Embryophyta</taxon>
        <taxon>Tracheophyta</taxon>
        <taxon>Spermatophyta</taxon>
        <taxon>Magnoliopsida</taxon>
        <taxon>eudicotyledons</taxon>
        <taxon>Gunneridae</taxon>
        <taxon>Pentapetalae</taxon>
        <taxon>asterids</taxon>
        <taxon>lamiids</taxon>
        <taxon>Lamiales</taxon>
        <taxon>Orobanchaceae</taxon>
        <taxon>Pedicularideae</taxon>
        <taxon>Castillejinae</taxon>
        <taxon>Castilleja</taxon>
    </lineage>
</organism>
<evidence type="ECO:0000313" key="1">
    <source>
        <dbReference type="EMBL" id="KAL3628121.1"/>
    </source>
</evidence>
<comment type="caution">
    <text evidence="1">The sequence shown here is derived from an EMBL/GenBank/DDBJ whole genome shotgun (WGS) entry which is preliminary data.</text>
</comment>
<proteinExistence type="predicted"/>
<sequence>MNPGEGGESVQDNSVCLKILVSWIPTTQPKKTRSRSRGQNLHEMWLANGKKKLPIEFNLEGGSFLPIGDNQKLYTRAIGNKVRELLIPCYKDWASIPKEDRHQIFKKVKSIRAQRIHIIRDNKELHAIQSLRITGR</sequence>
<protein>
    <submittedName>
        <fullName evidence="1">Uncharacterized protein</fullName>
    </submittedName>
</protein>
<evidence type="ECO:0000313" key="2">
    <source>
        <dbReference type="Proteomes" id="UP001632038"/>
    </source>
</evidence>
<keyword evidence="2" id="KW-1185">Reference proteome</keyword>
<gene>
    <name evidence="1" type="ORF">CASFOL_027167</name>
</gene>
<dbReference type="AlphaFoldDB" id="A0ABD3CGH0"/>
<reference evidence="2" key="1">
    <citation type="journal article" date="2024" name="IScience">
        <title>Strigolactones Initiate the Formation of Haustorium-like Structures in Castilleja.</title>
        <authorList>
            <person name="Buerger M."/>
            <person name="Peterson D."/>
            <person name="Chory J."/>
        </authorList>
    </citation>
    <scope>NUCLEOTIDE SEQUENCE [LARGE SCALE GENOMIC DNA]</scope>
</reference>
<accession>A0ABD3CGH0</accession>
<dbReference type="EMBL" id="JAVIJP010000036">
    <property type="protein sequence ID" value="KAL3628121.1"/>
    <property type="molecule type" value="Genomic_DNA"/>
</dbReference>